<evidence type="ECO:0000313" key="1">
    <source>
        <dbReference type="EMBL" id="MFC5834004.1"/>
    </source>
</evidence>
<accession>A0ABW1D888</accession>
<comment type="caution">
    <text evidence="1">The sequence shown here is derived from an EMBL/GenBank/DDBJ whole genome shotgun (WGS) entry which is preliminary data.</text>
</comment>
<gene>
    <name evidence="1" type="ORF">ACFPZ3_60030</name>
</gene>
<keyword evidence="2" id="KW-1185">Reference proteome</keyword>
<dbReference type="InterPro" id="IPR027417">
    <property type="entry name" value="P-loop_NTPase"/>
</dbReference>
<organism evidence="1 2">
    <name type="scientific">Nonomuraea insulae</name>
    <dbReference type="NCBI Taxonomy" id="1616787"/>
    <lineage>
        <taxon>Bacteria</taxon>
        <taxon>Bacillati</taxon>
        <taxon>Actinomycetota</taxon>
        <taxon>Actinomycetes</taxon>
        <taxon>Streptosporangiales</taxon>
        <taxon>Streptosporangiaceae</taxon>
        <taxon>Nonomuraea</taxon>
    </lineage>
</organism>
<reference evidence="2" key="1">
    <citation type="journal article" date="2019" name="Int. J. Syst. Evol. Microbiol.">
        <title>The Global Catalogue of Microorganisms (GCM) 10K type strain sequencing project: providing services to taxonomists for standard genome sequencing and annotation.</title>
        <authorList>
            <consortium name="The Broad Institute Genomics Platform"/>
            <consortium name="The Broad Institute Genome Sequencing Center for Infectious Disease"/>
            <person name="Wu L."/>
            <person name="Ma J."/>
        </authorList>
    </citation>
    <scope>NUCLEOTIDE SEQUENCE [LARGE SCALE GENOMIC DNA]</scope>
    <source>
        <strain evidence="2">CCUG 53903</strain>
    </source>
</reference>
<dbReference type="RefSeq" id="WP_379523422.1">
    <property type="nucleotide sequence ID" value="NZ_JBHSPA010000106.1"/>
</dbReference>
<dbReference type="Gene3D" id="3.40.50.300">
    <property type="entry name" value="P-loop containing nucleotide triphosphate hydrolases"/>
    <property type="match status" value="1"/>
</dbReference>
<name>A0ABW1D888_9ACTN</name>
<proteinExistence type="predicted"/>
<sequence length="301" mass="34370">MTNPIHLPSPDGAPYNGPLLLFDERVDHLPLFAFIDGMRELYDMFDASVTNERLRTRGHLILVHGPPGVGKSTFIQRCAYLLAHERSLERATVFHYGQSTGHEDCTDFQQMALWLARQMNVLLEEEEWTVQEDVDKLREAVDDPNVAYGRIRDVLDKHNAVAIVILPEKLQLKWVRSFQELARKRMVFFAESSTDDPTMIINQFGRHPTCHRIFLPVGLLDGGGYDIRAILTKRRVSLGDAEMNELSEAVRPFKTPSRALEQLAIFFDDYGQSDITPAKLKAFSGKMMERLLAQLEKDKKS</sequence>
<evidence type="ECO:0008006" key="3">
    <source>
        <dbReference type="Google" id="ProtNLM"/>
    </source>
</evidence>
<evidence type="ECO:0000313" key="2">
    <source>
        <dbReference type="Proteomes" id="UP001596058"/>
    </source>
</evidence>
<dbReference type="Proteomes" id="UP001596058">
    <property type="component" value="Unassembled WGS sequence"/>
</dbReference>
<dbReference type="SUPFAM" id="SSF52540">
    <property type="entry name" value="P-loop containing nucleoside triphosphate hydrolases"/>
    <property type="match status" value="1"/>
</dbReference>
<dbReference type="EMBL" id="JBHSPA010000106">
    <property type="protein sequence ID" value="MFC5834004.1"/>
    <property type="molecule type" value="Genomic_DNA"/>
</dbReference>
<protein>
    <recommendedName>
        <fullName evidence="3">AAA+ ATPase domain-containing protein</fullName>
    </recommendedName>
</protein>